<feature type="compositionally biased region" description="Low complexity" evidence="1">
    <location>
        <begin position="9"/>
        <end position="24"/>
    </location>
</feature>
<feature type="region of interest" description="Disordered" evidence="1">
    <location>
        <begin position="1"/>
        <end position="24"/>
    </location>
</feature>
<proteinExistence type="predicted"/>
<accession>A0A0A9FQC0</accession>
<sequence length="24" mass="2306">MPCRDYTDASSSPLPPVAAAAGAG</sequence>
<protein>
    <submittedName>
        <fullName evidence="2">Uncharacterized protein</fullName>
    </submittedName>
</protein>
<organism evidence="2">
    <name type="scientific">Arundo donax</name>
    <name type="common">Giant reed</name>
    <name type="synonym">Donax arundinaceus</name>
    <dbReference type="NCBI Taxonomy" id="35708"/>
    <lineage>
        <taxon>Eukaryota</taxon>
        <taxon>Viridiplantae</taxon>
        <taxon>Streptophyta</taxon>
        <taxon>Embryophyta</taxon>
        <taxon>Tracheophyta</taxon>
        <taxon>Spermatophyta</taxon>
        <taxon>Magnoliopsida</taxon>
        <taxon>Liliopsida</taxon>
        <taxon>Poales</taxon>
        <taxon>Poaceae</taxon>
        <taxon>PACMAD clade</taxon>
        <taxon>Arundinoideae</taxon>
        <taxon>Arundineae</taxon>
        <taxon>Arundo</taxon>
    </lineage>
</organism>
<evidence type="ECO:0000313" key="2">
    <source>
        <dbReference type="EMBL" id="JAE15010.1"/>
    </source>
</evidence>
<dbReference type="AlphaFoldDB" id="A0A0A9FQC0"/>
<reference evidence="2" key="2">
    <citation type="journal article" date="2015" name="Data Brief">
        <title>Shoot transcriptome of the giant reed, Arundo donax.</title>
        <authorList>
            <person name="Barrero R.A."/>
            <person name="Guerrero F.D."/>
            <person name="Moolhuijzen P."/>
            <person name="Goolsby J.A."/>
            <person name="Tidwell J."/>
            <person name="Bellgard S.E."/>
            <person name="Bellgard M.I."/>
        </authorList>
    </citation>
    <scope>NUCLEOTIDE SEQUENCE</scope>
    <source>
        <tissue evidence="2">Shoot tissue taken approximately 20 cm above the soil surface</tissue>
    </source>
</reference>
<evidence type="ECO:0000256" key="1">
    <source>
        <dbReference type="SAM" id="MobiDB-lite"/>
    </source>
</evidence>
<name>A0A0A9FQC0_ARUDO</name>
<reference evidence="2" key="1">
    <citation type="submission" date="2014-09" db="EMBL/GenBank/DDBJ databases">
        <authorList>
            <person name="Magalhaes I.L.F."/>
            <person name="Oliveira U."/>
            <person name="Santos F.R."/>
            <person name="Vidigal T.H.D.A."/>
            <person name="Brescovit A.D."/>
            <person name="Santos A.J."/>
        </authorList>
    </citation>
    <scope>NUCLEOTIDE SEQUENCE</scope>
    <source>
        <tissue evidence="2">Shoot tissue taken approximately 20 cm above the soil surface</tissue>
    </source>
</reference>
<dbReference type="EMBL" id="GBRH01182886">
    <property type="protein sequence ID" value="JAE15010.1"/>
    <property type="molecule type" value="Transcribed_RNA"/>
</dbReference>